<accession>A0A1I6XSS1</accession>
<name>A0A1I6XSS1_9FLAO</name>
<feature type="chain" id="PRO_5014731553" description="DUF3078 domain-containing protein" evidence="1">
    <location>
        <begin position="20"/>
        <end position="317"/>
    </location>
</feature>
<gene>
    <name evidence="2" type="ORF">SAMN05216474_0410</name>
</gene>
<organism evidence="2 3">
    <name type="scientific">Lishizhenia tianjinensis</name>
    <dbReference type="NCBI Taxonomy" id="477690"/>
    <lineage>
        <taxon>Bacteria</taxon>
        <taxon>Pseudomonadati</taxon>
        <taxon>Bacteroidota</taxon>
        <taxon>Flavobacteriia</taxon>
        <taxon>Flavobacteriales</taxon>
        <taxon>Crocinitomicaceae</taxon>
        <taxon>Lishizhenia</taxon>
    </lineage>
</organism>
<proteinExistence type="predicted"/>
<dbReference type="InterPro" id="IPR021428">
    <property type="entry name" value="DUF3078"/>
</dbReference>
<evidence type="ECO:0008006" key="4">
    <source>
        <dbReference type="Google" id="ProtNLM"/>
    </source>
</evidence>
<evidence type="ECO:0000256" key="1">
    <source>
        <dbReference type="SAM" id="SignalP"/>
    </source>
</evidence>
<feature type="signal peptide" evidence="1">
    <location>
        <begin position="1"/>
        <end position="19"/>
    </location>
</feature>
<evidence type="ECO:0000313" key="2">
    <source>
        <dbReference type="EMBL" id="SFT41083.1"/>
    </source>
</evidence>
<keyword evidence="1" id="KW-0732">Signal</keyword>
<dbReference type="RefSeq" id="WP_090245773.1">
    <property type="nucleotide sequence ID" value="NZ_FPAS01000001.1"/>
</dbReference>
<sequence length="317" mass="35438">MNKLFTLTAVISFALSSFGAENDTVQKPLNPDWKLKSLFGLNLTQSTFTNWAAGGRNNLSGLGFANLQANYKKDKIKWDNRLNFALGGIQYLDDGDGDMLQKTDDVIDFQTNFGYGLKDPWYITVLGGFKTQTLNGFVSPEDSLYSSTFLAPGYVNLSLGIEYAPNDNFNVFVSPVSSKMTIVRDQRLANQGAFGVEPGLFDVNGLLLTPGEQFRFELGSYARILYNRELMENIQLKSRLELFSNYMNNPQNIDVNAEAIITFKVNSWFSASVQANLIYDDDITIRDAKGNSGPRTQFKQVIGVGLAYTMANYREKK</sequence>
<protein>
    <recommendedName>
        <fullName evidence="4">DUF3078 domain-containing protein</fullName>
    </recommendedName>
</protein>
<dbReference type="Pfam" id="PF04338">
    <property type="entry name" value="DUF481"/>
    <property type="match status" value="1"/>
</dbReference>
<dbReference type="AlphaFoldDB" id="A0A1I6XSS1"/>
<keyword evidence="3" id="KW-1185">Reference proteome</keyword>
<dbReference type="Pfam" id="PF11276">
    <property type="entry name" value="DUF3078"/>
    <property type="match status" value="1"/>
</dbReference>
<dbReference type="OrthoDB" id="1495718at2"/>
<dbReference type="InterPro" id="IPR007433">
    <property type="entry name" value="DUF481"/>
</dbReference>
<dbReference type="EMBL" id="FPAS01000001">
    <property type="protein sequence ID" value="SFT41083.1"/>
    <property type="molecule type" value="Genomic_DNA"/>
</dbReference>
<dbReference type="Proteomes" id="UP000236454">
    <property type="component" value="Unassembled WGS sequence"/>
</dbReference>
<evidence type="ECO:0000313" key="3">
    <source>
        <dbReference type="Proteomes" id="UP000236454"/>
    </source>
</evidence>
<dbReference type="STRING" id="477690.SAMN05216474_0410"/>
<reference evidence="2 3" key="1">
    <citation type="submission" date="2016-10" db="EMBL/GenBank/DDBJ databases">
        <authorList>
            <person name="de Groot N.N."/>
        </authorList>
    </citation>
    <scope>NUCLEOTIDE SEQUENCE [LARGE SCALE GENOMIC DNA]</scope>
    <source>
        <strain evidence="2 3">CGMCC 1.7005</strain>
    </source>
</reference>